<dbReference type="Gene3D" id="3.40.50.1820">
    <property type="entry name" value="alpha/beta hydrolase"/>
    <property type="match status" value="1"/>
</dbReference>
<protein>
    <recommendedName>
        <fullName evidence="4">Alpha/beta hydrolase fold-3 domain-containing protein</fullName>
    </recommendedName>
</protein>
<dbReference type="AlphaFoldDB" id="A0A9P7HAJ8"/>
<organism evidence="5 6">
    <name type="scientific">Fusarium avenaceum</name>
    <dbReference type="NCBI Taxonomy" id="40199"/>
    <lineage>
        <taxon>Eukaryota</taxon>
        <taxon>Fungi</taxon>
        <taxon>Dikarya</taxon>
        <taxon>Ascomycota</taxon>
        <taxon>Pezizomycotina</taxon>
        <taxon>Sordariomycetes</taxon>
        <taxon>Hypocreomycetidae</taxon>
        <taxon>Hypocreales</taxon>
        <taxon>Nectriaceae</taxon>
        <taxon>Fusarium</taxon>
        <taxon>Fusarium tricinctum species complex</taxon>
    </lineage>
</organism>
<gene>
    <name evidence="5" type="ORF">KAF25_009249</name>
</gene>
<feature type="transmembrane region" description="Helical" evidence="3">
    <location>
        <begin position="12"/>
        <end position="36"/>
    </location>
</feature>
<comment type="caution">
    <text evidence="5">The sequence shown here is derived from an EMBL/GenBank/DDBJ whole genome shotgun (WGS) entry which is preliminary data.</text>
</comment>
<evidence type="ECO:0000259" key="4">
    <source>
        <dbReference type="Pfam" id="PF07859"/>
    </source>
</evidence>
<evidence type="ECO:0000256" key="1">
    <source>
        <dbReference type="ARBA" id="ARBA00022801"/>
    </source>
</evidence>
<dbReference type="InterPro" id="IPR029058">
    <property type="entry name" value="AB_hydrolase_fold"/>
</dbReference>
<dbReference type="Pfam" id="PF07859">
    <property type="entry name" value="Abhydrolase_3"/>
    <property type="match status" value="1"/>
</dbReference>
<dbReference type="PANTHER" id="PTHR48081">
    <property type="entry name" value="AB HYDROLASE SUPERFAMILY PROTEIN C4A8.06C"/>
    <property type="match status" value="1"/>
</dbReference>
<feature type="region of interest" description="Disordered" evidence="2">
    <location>
        <begin position="438"/>
        <end position="460"/>
    </location>
</feature>
<sequence length="460" mass="51928">MILGPISLIDCGVFLIFLAPQLIWNAGFFFTLFTAIKALPFLLIQLPFDFITDRYLTHPSRQLPFTQTASVFEDFVIRCVRYAFANIPAKVGRVFFSKHVALPFIRWRMLRHGYIRSPVHHQEYTIGTGGVQTKGTWIMHQPEHPPDFVLYYAHGGGFLMGSTYFYLEFLMAWHHLLVDAGFKNPAIFALEYTLVPDQVYPRQVLEALEGYRHVLEVVEDASKVCVSGDSAGGSLILSMLLELGAQAGNQERKGVKINIQGGLAVSDPPHLPLPLPRMATLISPWITLMSNLHYSSKSDFLDKRTLWKYAQEYAGEDMIHQQPASPGNCVDEKLWRAASPERGYFIIFGEEEVFAPDVEDFLKRQAKIGIQAEGQKFDGGIHAWPVASLFLSSTEDKRLQGLRTAVKEIRRRMLEWDLPLEVGGSECLRLNTGNLERATQGRNKASKSSMPAALRNLNQR</sequence>
<feature type="domain" description="Alpha/beta hydrolase fold-3" evidence="4">
    <location>
        <begin position="151"/>
        <end position="384"/>
    </location>
</feature>
<dbReference type="PANTHER" id="PTHR48081:SF2">
    <property type="entry name" value="ALPHA_BETA-HYDROLASE"/>
    <property type="match status" value="1"/>
</dbReference>
<accession>A0A9P7HAJ8</accession>
<evidence type="ECO:0000313" key="5">
    <source>
        <dbReference type="EMBL" id="KAG5665124.1"/>
    </source>
</evidence>
<evidence type="ECO:0000256" key="3">
    <source>
        <dbReference type="SAM" id="Phobius"/>
    </source>
</evidence>
<keyword evidence="3" id="KW-0812">Transmembrane</keyword>
<feature type="compositionally biased region" description="Polar residues" evidence="2">
    <location>
        <begin position="440"/>
        <end position="449"/>
    </location>
</feature>
<reference evidence="5" key="1">
    <citation type="submission" date="2021-04" db="EMBL/GenBank/DDBJ databases">
        <title>Draft genome of Fusarium avenaceum strain F156N33, isolated from an atmospheric sample in Virginia.</title>
        <authorList>
            <person name="Yang S."/>
            <person name="Vinatzer B.A."/>
            <person name="Coleman J."/>
        </authorList>
    </citation>
    <scope>NUCLEOTIDE SEQUENCE</scope>
    <source>
        <strain evidence="5">F156N33</strain>
    </source>
</reference>
<dbReference type="Proteomes" id="UP000782241">
    <property type="component" value="Unassembled WGS sequence"/>
</dbReference>
<keyword evidence="3" id="KW-1133">Transmembrane helix</keyword>
<evidence type="ECO:0000256" key="2">
    <source>
        <dbReference type="SAM" id="MobiDB-lite"/>
    </source>
</evidence>
<dbReference type="GO" id="GO:0016787">
    <property type="term" value="F:hydrolase activity"/>
    <property type="evidence" value="ECO:0007669"/>
    <property type="project" value="UniProtKB-KW"/>
</dbReference>
<dbReference type="EMBL" id="JAGPUO010000001">
    <property type="protein sequence ID" value="KAG5665124.1"/>
    <property type="molecule type" value="Genomic_DNA"/>
</dbReference>
<dbReference type="InterPro" id="IPR050300">
    <property type="entry name" value="GDXG_lipolytic_enzyme"/>
</dbReference>
<proteinExistence type="predicted"/>
<keyword evidence="6" id="KW-1185">Reference proteome</keyword>
<keyword evidence="1" id="KW-0378">Hydrolase</keyword>
<dbReference type="InterPro" id="IPR013094">
    <property type="entry name" value="AB_hydrolase_3"/>
</dbReference>
<name>A0A9P7HAJ8_9HYPO</name>
<evidence type="ECO:0000313" key="6">
    <source>
        <dbReference type="Proteomes" id="UP000782241"/>
    </source>
</evidence>
<dbReference type="SUPFAM" id="SSF53474">
    <property type="entry name" value="alpha/beta-Hydrolases"/>
    <property type="match status" value="1"/>
</dbReference>
<keyword evidence="3" id="KW-0472">Membrane</keyword>